<dbReference type="PIRSF" id="PIRSF001365">
    <property type="entry name" value="DHDPS"/>
    <property type="match status" value="1"/>
</dbReference>
<dbReference type="InterPro" id="IPR020624">
    <property type="entry name" value="Schiff_base-form_aldolases_CS"/>
</dbReference>
<evidence type="ECO:0000313" key="16">
    <source>
        <dbReference type="EMBL" id="PZQ14955.1"/>
    </source>
</evidence>
<dbReference type="EC" id="4.3.3.7" evidence="4 12"/>
<feature type="active site" description="Schiff-base intermediate with substrate" evidence="12 14">
    <location>
        <position position="164"/>
    </location>
</feature>
<keyword evidence="7 12" id="KW-0220">Diaminopimelate biosynthesis</keyword>
<evidence type="ECO:0000256" key="4">
    <source>
        <dbReference type="ARBA" id="ARBA00012086"/>
    </source>
</evidence>
<keyword evidence="5 12" id="KW-0963">Cytoplasm</keyword>
<comment type="subunit">
    <text evidence="12">Homotetramer; dimer of dimers.</text>
</comment>
<dbReference type="PANTHER" id="PTHR12128">
    <property type="entry name" value="DIHYDRODIPICOLINATE SYNTHASE"/>
    <property type="match status" value="1"/>
</dbReference>
<comment type="caution">
    <text evidence="16">The sequence shown here is derived from an EMBL/GenBank/DDBJ whole genome shotgun (WGS) entry which is preliminary data.</text>
</comment>
<accession>A0A2W5KJ88</accession>
<evidence type="ECO:0000256" key="14">
    <source>
        <dbReference type="PIRSR" id="PIRSR001365-1"/>
    </source>
</evidence>
<dbReference type="GO" id="GO:0005829">
    <property type="term" value="C:cytosol"/>
    <property type="evidence" value="ECO:0007669"/>
    <property type="project" value="TreeGrafter"/>
</dbReference>
<reference evidence="16 17" key="1">
    <citation type="submission" date="2017-08" db="EMBL/GenBank/DDBJ databases">
        <title>Infants hospitalized years apart are colonized by the same room-sourced microbial strains.</title>
        <authorList>
            <person name="Brooks B."/>
            <person name="Olm M.R."/>
            <person name="Firek B.A."/>
            <person name="Baker R."/>
            <person name="Thomas B.C."/>
            <person name="Morowitz M.J."/>
            <person name="Banfield J.F."/>
        </authorList>
    </citation>
    <scope>NUCLEOTIDE SEQUENCE [LARGE SCALE GENOMIC DNA]</scope>
    <source>
        <strain evidence="16">S2_005_003_R2_43</strain>
    </source>
</reference>
<evidence type="ECO:0000256" key="7">
    <source>
        <dbReference type="ARBA" id="ARBA00022915"/>
    </source>
</evidence>
<feature type="active site" description="Proton donor/acceptor" evidence="12 14">
    <location>
        <position position="136"/>
    </location>
</feature>
<dbReference type="UniPathway" id="UPA00034">
    <property type="reaction ID" value="UER00017"/>
</dbReference>
<feature type="site" description="Part of a proton relay during catalysis" evidence="12">
    <location>
        <position position="47"/>
    </location>
</feature>
<dbReference type="EMBL" id="QFPN01000005">
    <property type="protein sequence ID" value="PZQ14955.1"/>
    <property type="molecule type" value="Genomic_DNA"/>
</dbReference>
<dbReference type="InterPro" id="IPR020625">
    <property type="entry name" value="Schiff_base-form_aldolases_AS"/>
</dbReference>
<dbReference type="Pfam" id="PF00701">
    <property type="entry name" value="DHDPS"/>
    <property type="match status" value="1"/>
</dbReference>
<evidence type="ECO:0000256" key="5">
    <source>
        <dbReference type="ARBA" id="ARBA00022490"/>
    </source>
</evidence>
<comment type="pathway">
    <text evidence="2 12">Amino-acid biosynthesis; L-lysine biosynthesis via DAP pathway; (S)-tetrahydrodipicolinate from L-aspartate: step 3/4.</text>
</comment>
<dbReference type="PROSITE" id="PS00665">
    <property type="entry name" value="DHDPS_1"/>
    <property type="match status" value="1"/>
</dbReference>
<dbReference type="GO" id="GO:0008840">
    <property type="term" value="F:4-hydroxy-tetrahydrodipicolinate synthase activity"/>
    <property type="evidence" value="ECO:0007669"/>
    <property type="project" value="UniProtKB-UniRule"/>
</dbReference>
<dbReference type="GO" id="GO:0019877">
    <property type="term" value="P:diaminopimelate biosynthetic process"/>
    <property type="evidence" value="ECO:0007669"/>
    <property type="project" value="UniProtKB-UniRule"/>
</dbReference>
<gene>
    <name evidence="12" type="primary">dapA</name>
    <name evidence="16" type="ORF">DI565_10965</name>
</gene>
<evidence type="ECO:0000256" key="1">
    <source>
        <dbReference type="ARBA" id="ARBA00003294"/>
    </source>
</evidence>
<comment type="function">
    <text evidence="1 12">Catalyzes the condensation of (S)-aspartate-beta-semialdehyde [(S)-ASA] and pyruvate to 4-hydroxy-tetrahydrodipicolinate (HTPA).</text>
</comment>
<sequence length="306" mass="32679">MTQPMFHGSITALVTPFKDGKLDEAAFRGLVDWQIAEGTHGLVPVGTTGESPTLNHEEHNAVVRWCVEEARGRVPVIAGAGSNSTIEAIELARQAEKDGADGLLIVTPYYNKPTQDGLYAHYKAIAEKTGLPIVIYNIPGRSVVDMSVDTMARLYEIKNIVGVKDATANVVRVSQQRAKMGPDFIQLSGEDASAIGFMAHGGHGCISVASNVAPAQCAAFQEACIAGDYQAALAYQDRLLPLHLDLFCEANPGPVKAALAMLGRCGDEMRLPLVPISDASRAKVRAALLHAGLLQEEPRIMVAERA</sequence>
<comment type="similarity">
    <text evidence="3 12 13">Belongs to the DapA family.</text>
</comment>
<evidence type="ECO:0000256" key="9">
    <source>
        <dbReference type="ARBA" id="ARBA00023239"/>
    </source>
</evidence>
<dbReference type="GO" id="GO:0009089">
    <property type="term" value="P:lysine biosynthetic process via diaminopimelate"/>
    <property type="evidence" value="ECO:0007669"/>
    <property type="project" value="UniProtKB-UniRule"/>
</dbReference>
<protein>
    <recommendedName>
        <fullName evidence="4 12">4-hydroxy-tetrahydrodipicolinate synthase</fullName>
        <shortName evidence="12">HTPA synthase</shortName>
        <ecNumber evidence="4 12">4.3.3.7</ecNumber>
    </recommendedName>
</protein>
<evidence type="ECO:0000256" key="2">
    <source>
        <dbReference type="ARBA" id="ARBA00005120"/>
    </source>
</evidence>
<keyword evidence="8 12" id="KW-0457">Lysine biosynthesis</keyword>
<dbReference type="InterPro" id="IPR013785">
    <property type="entry name" value="Aldolase_TIM"/>
</dbReference>
<dbReference type="SUPFAM" id="SSF51569">
    <property type="entry name" value="Aldolase"/>
    <property type="match status" value="1"/>
</dbReference>
<evidence type="ECO:0000256" key="6">
    <source>
        <dbReference type="ARBA" id="ARBA00022605"/>
    </source>
</evidence>
<feature type="site" description="Part of a proton relay during catalysis" evidence="12">
    <location>
        <position position="110"/>
    </location>
</feature>
<comment type="subcellular location">
    <subcellularLocation>
        <location evidence="12">Cytoplasm</location>
    </subcellularLocation>
</comment>
<dbReference type="AlphaFoldDB" id="A0A2W5KJ88"/>
<evidence type="ECO:0000256" key="11">
    <source>
        <dbReference type="ARBA" id="ARBA00047836"/>
    </source>
</evidence>
<keyword evidence="6 12" id="KW-0028">Amino-acid biosynthesis</keyword>
<comment type="caution">
    <text evidence="12">Was originally thought to be a dihydrodipicolinate synthase (DHDPS), catalyzing the condensation of (S)-aspartate-beta-semialdehyde [(S)-ASA] and pyruvate to dihydrodipicolinate (DHDP). However, it was shown in E.coli that the product of the enzymatic reaction is not dihydrodipicolinate but in fact (4S)-4-hydroxy-2,3,4,5-tetrahydro-(2S)-dipicolinic acid (HTPA), and that the consecutive dehydration reaction leading to DHDP is not spontaneous but catalyzed by DapB.</text>
</comment>
<dbReference type="Proteomes" id="UP000249577">
    <property type="component" value="Unassembled WGS sequence"/>
</dbReference>
<evidence type="ECO:0000256" key="15">
    <source>
        <dbReference type="PIRSR" id="PIRSR001365-2"/>
    </source>
</evidence>
<dbReference type="PANTHER" id="PTHR12128:SF66">
    <property type="entry name" value="4-HYDROXY-2-OXOGLUTARATE ALDOLASE, MITOCHONDRIAL"/>
    <property type="match status" value="1"/>
</dbReference>
<dbReference type="CDD" id="cd00950">
    <property type="entry name" value="DHDPS"/>
    <property type="match status" value="1"/>
</dbReference>
<dbReference type="PRINTS" id="PR00146">
    <property type="entry name" value="DHPICSNTHASE"/>
</dbReference>
<organism evidence="16 17">
    <name type="scientific">Ancylobacter novellus</name>
    <name type="common">Thiobacillus novellus</name>
    <dbReference type="NCBI Taxonomy" id="921"/>
    <lineage>
        <taxon>Bacteria</taxon>
        <taxon>Pseudomonadati</taxon>
        <taxon>Pseudomonadota</taxon>
        <taxon>Alphaproteobacteria</taxon>
        <taxon>Hyphomicrobiales</taxon>
        <taxon>Xanthobacteraceae</taxon>
        <taxon>Ancylobacter</taxon>
    </lineage>
</organism>
<evidence type="ECO:0000256" key="10">
    <source>
        <dbReference type="ARBA" id="ARBA00023270"/>
    </source>
</evidence>
<dbReference type="Gene3D" id="3.20.20.70">
    <property type="entry name" value="Aldolase class I"/>
    <property type="match status" value="1"/>
</dbReference>
<dbReference type="PROSITE" id="PS00666">
    <property type="entry name" value="DHDPS_2"/>
    <property type="match status" value="1"/>
</dbReference>
<dbReference type="NCBIfam" id="TIGR00674">
    <property type="entry name" value="dapA"/>
    <property type="match status" value="1"/>
</dbReference>
<evidence type="ECO:0000313" key="17">
    <source>
        <dbReference type="Proteomes" id="UP000249577"/>
    </source>
</evidence>
<evidence type="ECO:0000256" key="12">
    <source>
        <dbReference type="HAMAP-Rule" id="MF_00418"/>
    </source>
</evidence>
<feature type="binding site" evidence="12 15">
    <location>
        <position position="206"/>
    </location>
    <ligand>
        <name>pyruvate</name>
        <dbReference type="ChEBI" id="CHEBI:15361"/>
    </ligand>
</feature>
<dbReference type="HAMAP" id="MF_00418">
    <property type="entry name" value="DapA"/>
    <property type="match status" value="1"/>
</dbReference>
<dbReference type="SMART" id="SM01130">
    <property type="entry name" value="DHDPS"/>
    <property type="match status" value="1"/>
</dbReference>
<proteinExistence type="inferred from homology"/>
<name>A0A2W5KJ88_ANCNO</name>
<evidence type="ECO:0000256" key="8">
    <source>
        <dbReference type="ARBA" id="ARBA00023154"/>
    </source>
</evidence>
<feature type="binding site" evidence="12 15">
    <location>
        <position position="48"/>
    </location>
    <ligand>
        <name>pyruvate</name>
        <dbReference type="ChEBI" id="CHEBI:15361"/>
    </ligand>
</feature>
<evidence type="ECO:0000256" key="13">
    <source>
        <dbReference type="PIRNR" id="PIRNR001365"/>
    </source>
</evidence>
<comment type="catalytic activity">
    <reaction evidence="11 12">
        <text>L-aspartate 4-semialdehyde + pyruvate = (2S,4S)-4-hydroxy-2,3,4,5-tetrahydrodipicolinate + H2O + H(+)</text>
        <dbReference type="Rhea" id="RHEA:34171"/>
        <dbReference type="ChEBI" id="CHEBI:15361"/>
        <dbReference type="ChEBI" id="CHEBI:15377"/>
        <dbReference type="ChEBI" id="CHEBI:15378"/>
        <dbReference type="ChEBI" id="CHEBI:67139"/>
        <dbReference type="ChEBI" id="CHEBI:537519"/>
        <dbReference type="EC" id="4.3.3.7"/>
    </reaction>
</comment>
<keyword evidence="9 12" id="KW-0456">Lyase</keyword>
<keyword evidence="10 12" id="KW-0704">Schiff base</keyword>
<evidence type="ECO:0000256" key="3">
    <source>
        <dbReference type="ARBA" id="ARBA00007592"/>
    </source>
</evidence>
<dbReference type="InterPro" id="IPR005263">
    <property type="entry name" value="DapA"/>
</dbReference>
<dbReference type="InterPro" id="IPR002220">
    <property type="entry name" value="DapA-like"/>
</dbReference>